<keyword evidence="2 5" id="KW-0238">DNA-binding</keyword>
<name>A0A1I1IRX5_9ACTN</name>
<dbReference type="PANTHER" id="PTHR38445:SF7">
    <property type="entry name" value="GNTR-FAMILY TRANSCRIPTIONAL REGULATOR"/>
    <property type="match status" value="1"/>
</dbReference>
<dbReference type="GO" id="GO:0003700">
    <property type="term" value="F:DNA-binding transcription factor activity"/>
    <property type="evidence" value="ECO:0007669"/>
    <property type="project" value="InterPro"/>
</dbReference>
<dbReference type="Proteomes" id="UP000199207">
    <property type="component" value="Unassembled WGS sequence"/>
</dbReference>
<dbReference type="AlphaFoldDB" id="A0A1I1IRX5"/>
<evidence type="ECO:0000313" key="5">
    <source>
        <dbReference type="EMBL" id="SFC36493.1"/>
    </source>
</evidence>
<dbReference type="SMART" id="SM00345">
    <property type="entry name" value="HTH_GNTR"/>
    <property type="match status" value="1"/>
</dbReference>
<dbReference type="PANTHER" id="PTHR38445">
    <property type="entry name" value="HTH-TYPE TRANSCRIPTIONAL REPRESSOR YTRA"/>
    <property type="match status" value="1"/>
</dbReference>
<dbReference type="PROSITE" id="PS50949">
    <property type="entry name" value="HTH_GNTR"/>
    <property type="match status" value="1"/>
</dbReference>
<gene>
    <name evidence="5" type="ORF">SAMN05421773_10386</name>
</gene>
<sequence length="132" mass="13383">MLFRVDPASPVPLGDQIAACVRGAVAEGTAGPGDRLPPARELAGSLGVNMHTVLRGYQKLREEGLIELRRGRGAAVAGGASPGRARLARAARQVAEEGRALGMADEAILGLVRAALAAKGPPPLPGPGDGRP</sequence>
<evidence type="ECO:0000259" key="4">
    <source>
        <dbReference type="PROSITE" id="PS50949"/>
    </source>
</evidence>
<keyword evidence="6" id="KW-1185">Reference proteome</keyword>
<keyword evidence="1" id="KW-0805">Transcription regulation</keyword>
<dbReference type="GO" id="GO:0003677">
    <property type="term" value="F:DNA binding"/>
    <property type="evidence" value="ECO:0007669"/>
    <property type="project" value="UniProtKB-KW"/>
</dbReference>
<evidence type="ECO:0000256" key="1">
    <source>
        <dbReference type="ARBA" id="ARBA00023015"/>
    </source>
</evidence>
<dbReference type="EMBL" id="FOLM01000003">
    <property type="protein sequence ID" value="SFC36493.1"/>
    <property type="molecule type" value="Genomic_DNA"/>
</dbReference>
<dbReference type="SUPFAM" id="SSF46785">
    <property type="entry name" value="Winged helix' DNA-binding domain"/>
    <property type="match status" value="1"/>
</dbReference>
<dbReference type="InterPro" id="IPR000524">
    <property type="entry name" value="Tscrpt_reg_HTH_GntR"/>
</dbReference>
<evidence type="ECO:0000256" key="2">
    <source>
        <dbReference type="ARBA" id="ARBA00023125"/>
    </source>
</evidence>
<accession>A0A1I1IRX5</accession>
<organism evidence="5 6">
    <name type="scientific">Streptomyces aidingensis</name>
    <dbReference type="NCBI Taxonomy" id="910347"/>
    <lineage>
        <taxon>Bacteria</taxon>
        <taxon>Bacillati</taxon>
        <taxon>Actinomycetota</taxon>
        <taxon>Actinomycetes</taxon>
        <taxon>Kitasatosporales</taxon>
        <taxon>Streptomycetaceae</taxon>
        <taxon>Streptomyces</taxon>
    </lineage>
</organism>
<dbReference type="RefSeq" id="WP_093837941.1">
    <property type="nucleotide sequence ID" value="NZ_FOLM01000003.1"/>
</dbReference>
<dbReference type="InterPro" id="IPR036388">
    <property type="entry name" value="WH-like_DNA-bd_sf"/>
</dbReference>
<evidence type="ECO:0000256" key="3">
    <source>
        <dbReference type="ARBA" id="ARBA00023163"/>
    </source>
</evidence>
<protein>
    <submittedName>
        <fullName evidence="5">DNA-binding transcriptional regulator YhcF, GntR family</fullName>
    </submittedName>
</protein>
<dbReference type="Pfam" id="PF00392">
    <property type="entry name" value="GntR"/>
    <property type="match status" value="1"/>
</dbReference>
<proteinExistence type="predicted"/>
<dbReference type="STRING" id="910347.SAMN05421773_10386"/>
<reference evidence="5 6" key="1">
    <citation type="submission" date="2016-10" db="EMBL/GenBank/DDBJ databases">
        <authorList>
            <person name="de Groot N.N."/>
        </authorList>
    </citation>
    <scope>NUCLEOTIDE SEQUENCE [LARGE SCALE GENOMIC DNA]</scope>
    <source>
        <strain evidence="5 6">CGMCC 4.5739</strain>
    </source>
</reference>
<keyword evidence="3" id="KW-0804">Transcription</keyword>
<dbReference type="InterPro" id="IPR036390">
    <property type="entry name" value="WH_DNA-bd_sf"/>
</dbReference>
<dbReference type="OrthoDB" id="3192286at2"/>
<dbReference type="Gene3D" id="1.10.10.10">
    <property type="entry name" value="Winged helix-like DNA-binding domain superfamily/Winged helix DNA-binding domain"/>
    <property type="match status" value="1"/>
</dbReference>
<feature type="domain" description="HTH gntR-type" evidence="4">
    <location>
        <begin position="11"/>
        <end position="79"/>
    </location>
</feature>
<evidence type="ECO:0000313" key="6">
    <source>
        <dbReference type="Proteomes" id="UP000199207"/>
    </source>
</evidence>